<sequence>MTGAQRAFINLAYNLYLIAHHADPKDVDQLTSSFVDKLKSERSDDFIGKLFETYAAAAFLKAGFKLAYENEKDGRSSHVEFVATYPKTGANFSVEVKARNRSSTEDGPIDEVKRLRVGNKLNKALSKHAQHKRIVMIEVNVPDMLTEPSFDDGWPKAALDQIRNIEKTPAPDGGEKPSAYVVVTNHSFHNNLNAIGSGTQVIAAGCRIPDFGPDVGFNRLKDAIESHERHKEMLALLDSMRAHYEIPSTFDGENPEFAFAPEGSPPRLRFGEVYLIPDPSGKEISARLYEAIVLENEKEVIGFYRSVDGMQNMTMRTPMTDLEIAAWKRHPETFFGEVRPLPSKAQNWLELALFFYETYKSTPREKLLEWMASSDDIEYLKTLSQADLAILYCERQAFGAARKDD</sequence>
<organism evidence="1 2">
    <name type="scientific">Bradyrhizobium frederickii</name>
    <dbReference type="NCBI Taxonomy" id="2560054"/>
    <lineage>
        <taxon>Bacteria</taxon>
        <taxon>Pseudomonadati</taxon>
        <taxon>Pseudomonadota</taxon>
        <taxon>Alphaproteobacteria</taxon>
        <taxon>Hyphomicrobiales</taxon>
        <taxon>Nitrobacteraceae</taxon>
        <taxon>Bradyrhizobium</taxon>
    </lineage>
</organism>
<dbReference type="RefSeq" id="WP_135164971.1">
    <property type="nucleotide sequence ID" value="NZ_SPQS01000010.1"/>
</dbReference>
<evidence type="ECO:0000313" key="1">
    <source>
        <dbReference type="EMBL" id="TFV74182.1"/>
    </source>
</evidence>
<gene>
    <name evidence="1" type="ORF">E4K64_19565</name>
</gene>
<reference evidence="1 2" key="1">
    <citation type="submission" date="2019-03" db="EMBL/GenBank/DDBJ databases">
        <title>Bradyrhizobium strains diversity.</title>
        <authorList>
            <person name="Urquiaga M.C.O."/>
            <person name="Hungria M."/>
            <person name="Delamuta J.R.M."/>
            <person name="Klepa M.S."/>
        </authorList>
    </citation>
    <scope>NUCLEOTIDE SEQUENCE [LARGE SCALE GENOMIC DNA]</scope>
    <source>
        <strain evidence="1 2">CNPSo 3426</strain>
    </source>
</reference>
<protein>
    <submittedName>
        <fullName evidence="1">Uncharacterized protein</fullName>
    </submittedName>
</protein>
<dbReference type="EMBL" id="SPQS01000010">
    <property type="protein sequence ID" value="TFV74182.1"/>
    <property type="molecule type" value="Genomic_DNA"/>
</dbReference>
<name>A0A4Y9P3S4_9BRAD</name>
<proteinExistence type="predicted"/>
<evidence type="ECO:0000313" key="2">
    <source>
        <dbReference type="Proteomes" id="UP000297700"/>
    </source>
</evidence>
<dbReference type="Proteomes" id="UP000297700">
    <property type="component" value="Unassembled WGS sequence"/>
</dbReference>
<dbReference type="AlphaFoldDB" id="A0A4Y9P3S4"/>
<comment type="caution">
    <text evidence="1">The sequence shown here is derived from an EMBL/GenBank/DDBJ whole genome shotgun (WGS) entry which is preliminary data.</text>
</comment>
<accession>A0A4Y9P3S4</accession>